<proteinExistence type="inferred from homology"/>
<evidence type="ECO:0000256" key="1">
    <source>
        <dbReference type="ARBA" id="ARBA00004141"/>
    </source>
</evidence>
<evidence type="ECO:0000313" key="7">
    <source>
        <dbReference type="EMBL" id="NBI29290.1"/>
    </source>
</evidence>
<name>A0A6N9Q3D2_9BACL</name>
<dbReference type="OrthoDB" id="5189031at2"/>
<feature type="transmembrane region" description="Helical" evidence="6">
    <location>
        <begin position="9"/>
        <end position="28"/>
    </location>
</feature>
<gene>
    <name evidence="7" type="ORF">ERL59_09995</name>
</gene>
<dbReference type="GO" id="GO:0016020">
    <property type="term" value="C:membrane"/>
    <property type="evidence" value="ECO:0007669"/>
    <property type="project" value="UniProtKB-SubCell"/>
</dbReference>
<dbReference type="InterPro" id="IPR004307">
    <property type="entry name" value="TspO_MBR"/>
</dbReference>
<comment type="subcellular location">
    <subcellularLocation>
        <location evidence="1">Membrane</location>
        <topology evidence="1">Multi-pass membrane protein</topology>
    </subcellularLocation>
</comment>
<feature type="transmembrane region" description="Helical" evidence="6">
    <location>
        <begin position="227"/>
        <end position="249"/>
    </location>
</feature>
<evidence type="ECO:0000256" key="2">
    <source>
        <dbReference type="ARBA" id="ARBA00007524"/>
    </source>
</evidence>
<organism evidence="7 8">
    <name type="scientific">Chengkuizengella marina</name>
    <dbReference type="NCBI Taxonomy" id="2507566"/>
    <lineage>
        <taxon>Bacteria</taxon>
        <taxon>Bacillati</taxon>
        <taxon>Bacillota</taxon>
        <taxon>Bacilli</taxon>
        <taxon>Bacillales</taxon>
        <taxon>Paenibacillaceae</taxon>
        <taxon>Chengkuizengella</taxon>
    </lineage>
</organism>
<dbReference type="Gene3D" id="1.20.1260.100">
    <property type="entry name" value="TspO/MBR protein"/>
    <property type="match status" value="1"/>
</dbReference>
<dbReference type="Proteomes" id="UP000448943">
    <property type="component" value="Unassembled WGS sequence"/>
</dbReference>
<reference evidence="7 8" key="1">
    <citation type="submission" date="2019-01" db="EMBL/GenBank/DDBJ databases">
        <title>Chengkuizengella sp. nov., isolated from deep-sea sediment of East Pacific Ocean.</title>
        <authorList>
            <person name="Yang J."/>
            <person name="Lai Q."/>
            <person name="Shao Z."/>
        </authorList>
    </citation>
    <scope>NUCLEOTIDE SEQUENCE [LARGE SCALE GENOMIC DNA]</scope>
    <source>
        <strain evidence="7 8">YPA3-1-1</strain>
    </source>
</reference>
<keyword evidence="5 6" id="KW-0472">Membrane</keyword>
<keyword evidence="3 6" id="KW-0812">Transmembrane</keyword>
<evidence type="ECO:0000256" key="6">
    <source>
        <dbReference type="SAM" id="Phobius"/>
    </source>
</evidence>
<accession>A0A6N9Q3D2</accession>
<dbReference type="InterPro" id="IPR038330">
    <property type="entry name" value="TspO/MBR-related_sf"/>
</dbReference>
<sequence>MKNNRNRRFLVLANIIFYILVLLVNYLANAIPINGKTTGEISAQYPILITPAPYAFAIWGLIYTLLGCFIIYQALPKTSQKPSLQKIGWWFVLSCIFNITWILVWHFEKIGLSVLVMICLLTSLIIIYRRVRFTDASISIVEKICVQIPFSIYLGWISIATIVNISVFLYDVEWSGWGISEVVWSLIMLLFAIILCIIVSYPYKDVGYVLVYIWAFIAIAIKQNDIIIIKIAAYSMIVLLLIYIFKLVYNKSNQH</sequence>
<evidence type="ECO:0000313" key="8">
    <source>
        <dbReference type="Proteomes" id="UP000448943"/>
    </source>
</evidence>
<dbReference type="AlphaFoldDB" id="A0A6N9Q3D2"/>
<feature type="transmembrane region" description="Helical" evidence="6">
    <location>
        <begin position="182"/>
        <end position="199"/>
    </location>
</feature>
<dbReference type="PANTHER" id="PTHR33802">
    <property type="entry name" value="SI:CH211-161H7.5-RELATED"/>
    <property type="match status" value="1"/>
</dbReference>
<feature type="transmembrane region" description="Helical" evidence="6">
    <location>
        <begin position="87"/>
        <end position="104"/>
    </location>
</feature>
<protein>
    <submittedName>
        <fullName evidence="7">Tryptophan-rich sensory protein</fullName>
    </submittedName>
</protein>
<feature type="transmembrane region" description="Helical" evidence="6">
    <location>
        <begin position="110"/>
        <end position="129"/>
    </location>
</feature>
<feature type="transmembrane region" description="Helical" evidence="6">
    <location>
        <begin position="54"/>
        <end position="75"/>
    </location>
</feature>
<comment type="similarity">
    <text evidence="2">Belongs to the TspO/BZRP family.</text>
</comment>
<dbReference type="PANTHER" id="PTHR33802:SF1">
    <property type="entry name" value="XK-RELATED PROTEIN"/>
    <property type="match status" value="1"/>
</dbReference>
<feature type="transmembrane region" description="Helical" evidence="6">
    <location>
        <begin position="150"/>
        <end position="170"/>
    </location>
</feature>
<evidence type="ECO:0000256" key="4">
    <source>
        <dbReference type="ARBA" id="ARBA00022989"/>
    </source>
</evidence>
<dbReference type="RefSeq" id="WP_160646086.1">
    <property type="nucleotide sequence ID" value="NZ_SIJB01000023.1"/>
</dbReference>
<keyword evidence="8" id="KW-1185">Reference proteome</keyword>
<feature type="transmembrane region" description="Helical" evidence="6">
    <location>
        <begin position="206"/>
        <end position="221"/>
    </location>
</feature>
<keyword evidence="4 6" id="KW-1133">Transmembrane helix</keyword>
<dbReference type="EMBL" id="SIJB01000023">
    <property type="protein sequence ID" value="NBI29290.1"/>
    <property type="molecule type" value="Genomic_DNA"/>
</dbReference>
<comment type="caution">
    <text evidence="7">The sequence shown here is derived from an EMBL/GenBank/DDBJ whole genome shotgun (WGS) entry which is preliminary data.</text>
</comment>
<evidence type="ECO:0000256" key="5">
    <source>
        <dbReference type="ARBA" id="ARBA00023136"/>
    </source>
</evidence>
<dbReference type="Pfam" id="PF03073">
    <property type="entry name" value="TspO_MBR"/>
    <property type="match status" value="1"/>
</dbReference>
<evidence type="ECO:0000256" key="3">
    <source>
        <dbReference type="ARBA" id="ARBA00022692"/>
    </source>
</evidence>